<name>A0ABV7J3T0_9GAMM</name>
<organism evidence="1 2">
    <name type="scientific">Marinicella sediminis</name>
    <dbReference type="NCBI Taxonomy" id="1792834"/>
    <lineage>
        <taxon>Bacteria</taxon>
        <taxon>Pseudomonadati</taxon>
        <taxon>Pseudomonadota</taxon>
        <taxon>Gammaproteobacteria</taxon>
        <taxon>Lysobacterales</taxon>
        <taxon>Marinicellaceae</taxon>
        <taxon>Marinicella</taxon>
    </lineage>
</organism>
<sequence>MSVTSATGMLGVFDLKMIRYEKAMTSVVSGVEWLCANPTHQTHPPAD</sequence>
<evidence type="ECO:0000313" key="2">
    <source>
        <dbReference type="Proteomes" id="UP001595533"/>
    </source>
</evidence>
<dbReference type="Proteomes" id="UP001595533">
    <property type="component" value="Unassembled WGS sequence"/>
</dbReference>
<reference evidence="2" key="1">
    <citation type="journal article" date="2019" name="Int. J. Syst. Evol. Microbiol.">
        <title>The Global Catalogue of Microorganisms (GCM) 10K type strain sequencing project: providing services to taxonomists for standard genome sequencing and annotation.</title>
        <authorList>
            <consortium name="The Broad Institute Genomics Platform"/>
            <consortium name="The Broad Institute Genome Sequencing Center for Infectious Disease"/>
            <person name="Wu L."/>
            <person name="Ma J."/>
        </authorList>
    </citation>
    <scope>NUCLEOTIDE SEQUENCE [LARGE SCALE GENOMIC DNA]</scope>
    <source>
        <strain evidence="2">KCTC 42953</strain>
    </source>
</reference>
<dbReference type="EMBL" id="JBHRTS010000001">
    <property type="protein sequence ID" value="MFC3192815.1"/>
    <property type="molecule type" value="Genomic_DNA"/>
</dbReference>
<accession>A0ABV7J3T0</accession>
<comment type="caution">
    <text evidence="1">The sequence shown here is derived from an EMBL/GenBank/DDBJ whole genome shotgun (WGS) entry which is preliminary data.</text>
</comment>
<proteinExistence type="predicted"/>
<keyword evidence="2" id="KW-1185">Reference proteome</keyword>
<dbReference type="RefSeq" id="WP_157892564.1">
    <property type="nucleotide sequence ID" value="NZ_JBHRTS010000001.1"/>
</dbReference>
<protein>
    <submittedName>
        <fullName evidence="1">Uncharacterized protein</fullName>
    </submittedName>
</protein>
<evidence type="ECO:0000313" key="1">
    <source>
        <dbReference type="EMBL" id="MFC3192815.1"/>
    </source>
</evidence>
<gene>
    <name evidence="1" type="ORF">ACFODZ_01050</name>
</gene>